<dbReference type="AlphaFoldDB" id="A0A3B0SJP8"/>
<organism evidence="2">
    <name type="scientific">hydrothermal vent metagenome</name>
    <dbReference type="NCBI Taxonomy" id="652676"/>
    <lineage>
        <taxon>unclassified sequences</taxon>
        <taxon>metagenomes</taxon>
        <taxon>ecological metagenomes</taxon>
    </lineage>
</organism>
<evidence type="ECO:0000313" key="2">
    <source>
        <dbReference type="EMBL" id="VAW04433.1"/>
    </source>
</evidence>
<evidence type="ECO:0000256" key="1">
    <source>
        <dbReference type="SAM" id="Phobius"/>
    </source>
</evidence>
<sequence length="79" mass="9001">METIYDWLTIMVFAGLITLFLQRSSMEEPPDTIWQYMPPAIFCAIANYVGNEGYGWLSIAILVVVGVYVHLVLKPFQKS</sequence>
<dbReference type="EMBL" id="UOEF01000403">
    <property type="protein sequence ID" value="VAW04433.1"/>
    <property type="molecule type" value="Genomic_DNA"/>
</dbReference>
<keyword evidence="1" id="KW-0812">Transmembrane</keyword>
<name>A0A3B0SJP8_9ZZZZ</name>
<gene>
    <name evidence="2" type="ORF">MNBD_ALPHA04-1753</name>
</gene>
<accession>A0A3B0SJP8</accession>
<keyword evidence="1" id="KW-1133">Transmembrane helix</keyword>
<reference evidence="2" key="1">
    <citation type="submission" date="2018-06" db="EMBL/GenBank/DDBJ databases">
        <authorList>
            <person name="Zhirakovskaya E."/>
        </authorList>
    </citation>
    <scope>NUCLEOTIDE SEQUENCE</scope>
</reference>
<dbReference type="NCBIfam" id="NF045607">
    <property type="entry name" value="exo_Victor_syst"/>
    <property type="match status" value="1"/>
</dbReference>
<feature type="transmembrane region" description="Helical" evidence="1">
    <location>
        <begin position="6"/>
        <end position="21"/>
    </location>
</feature>
<proteinExistence type="predicted"/>
<keyword evidence="1" id="KW-0472">Membrane</keyword>
<protein>
    <submittedName>
        <fullName evidence="2">Uncharacterized protein</fullName>
    </submittedName>
</protein>
<feature type="transmembrane region" description="Helical" evidence="1">
    <location>
        <begin position="56"/>
        <end position="73"/>
    </location>
</feature>
<dbReference type="InterPro" id="IPR054655">
    <property type="entry name" value="XrtV-like"/>
</dbReference>